<dbReference type="GO" id="GO:0070402">
    <property type="term" value="F:NADPH binding"/>
    <property type="evidence" value="ECO:0007669"/>
    <property type="project" value="TreeGrafter"/>
</dbReference>
<dbReference type="AlphaFoldDB" id="A0A8B2NJJ3"/>
<evidence type="ECO:0000259" key="3">
    <source>
        <dbReference type="SMART" id="SM00829"/>
    </source>
</evidence>
<dbReference type="SUPFAM" id="SSF50129">
    <property type="entry name" value="GroES-like"/>
    <property type="match status" value="1"/>
</dbReference>
<keyword evidence="1" id="KW-0521">NADP</keyword>
<dbReference type="PANTHER" id="PTHR48106:SF8">
    <property type="entry name" value="OS02G0805600 PROTEIN"/>
    <property type="match status" value="1"/>
</dbReference>
<sequence>MRAVTAPSPGGPDVLEVGEFAVPKVESGEILIKVEAAGVNRPDCLQRAGNYPPPPGAGPILGLEVAGEVVHTGGAATRFAVGDKVMALVVAGGYAEYVAVPETTALPIPDGLSMEEAAGIPETYFTVWSNVFDRGGLRAGETFLVHGGTSGIGTTAIQLAKAFGATVITTAGSDEKCAACLELGADRAINYQKEDFVAAIKDFAPGGVHLTLDMVGGDYVVKNWKVAAVEGRIVQIATLNGPSEANFSLLMMKRLVHTGSTLRAREVPFKAEIARKLEDEVFPLFADGRTRVVMDRTFPLGEAAEAHRRMEGSSHIGKIVLVP</sequence>
<protein>
    <submittedName>
        <fullName evidence="4">NAD(P)H-quinone oxidoreductase</fullName>
    </submittedName>
</protein>
<keyword evidence="2" id="KW-0560">Oxidoreductase</keyword>
<dbReference type="Gene3D" id="3.40.50.720">
    <property type="entry name" value="NAD(P)-binding Rossmann-like Domain"/>
    <property type="match status" value="1"/>
</dbReference>
<dbReference type="PANTHER" id="PTHR48106">
    <property type="entry name" value="QUINONE OXIDOREDUCTASE PIG3-RELATED"/>
    <property type="match status" value="1"/>
</dbReference>
<evidence type="ECO:0000256" key="1">
    <source>
        <dbReference type="ARBA" id="ARBA00022857"/>
    </source>
</evidence>
<name>A0A8B2NJJ3_9HYPH</name>
<dbReference type="Proteomes" id="UP000249590">
    <property type="component" value="Unassembled WGS sequence"/>
</dbReference>
<dbReference type="Pfam" id="PF08240">
    <property type="entry name" value="ADH_N"/>
    <property type="match status" value="1"/>
</dbReference>
<reference evidence="4 5" key="1">
    <citation type="submission" date="2018-05" db="EMBL/GenBank/DDBJ databases">
        <title>Acuticoccus sediminis sp. nov., isolated from deep-sea sediment of Indian Ocean.</title>
        <authorList>
            <person name="Liu X."/>
            <person name="Lai Q."/>
            <person name="Du Y."/>
            <person name="Sun F."/>
            <person name="Zhang X."/>
            <person name="Wang S."/>
            <person name="Shao Z."/>
        </authorList>
    </citation>
    <scope>NUCLEOTIDE SEQUENCE [LARGE SCALE GENOMIC DNA]</scope>
    <source>
        <strain evidence="4 5">PTG4-2</strain>
    </source>
</reference>
<dbReference type="InterPro" id="IPR020843">
    <property type="entry name" value="ER"/>
</dbReference>
<dbReference type="SUPFAM" id="SSF51735">
    <property type="entry name" value="NAD(P)-binding Rossmann-fold domains"/>
    <property type="match status" value="1"/>
</dbReference>
<dbReference type="InterPro" id="IPR014189">
    <property type="entry name" value="Quinone_OxRdtase_PIG3"/>
</dbReference>
<evidence type="ECO:0000313" key="5">
    <source>
        <dbReference type="Proteomes" id="UP000249590"/>
    </source>
</evidence>
<dbReference type="InterPro" id="IPR036291">
    <property type="entry name" value="NAD(P)-bd_dom_sf"/>
</dbReference>
<keyword evidence="5" id="KW-1185">Reference proteome</keyword>
<dbReference type="EMBL" id="QHHQ01000007">
    <property type="protein sequence ID" value="RAH98446.1"/>
    <property type="molecule type" value="Genomic_DNA"/>
</dbReference>
<dbReference type="InterPro" id="IPR013149">
    <property type="entry name" value="ADH-like_C"/>
</dbReference>
<dbReference type="OrthoDB" id="9780520at2"/>
<feature type="domain" description="Enoyl reductase (ER)" evidence="3">
    <location>
        <begin position="10"/>
        <end position="321"/>
    </location>
</feature>
<accession>A0A8B2NJJ3</accession>
<dbReference type="SMART" id="SM00829">
    <property type="entry name" value="PKS_ER"/>
    <property type="match status" value="1"/>
</dbReference>
<comment type="caution">
    <text evidence="4">The sequence shown here is derived from an EMBL/GenBank/DDBJ whole genome shotgun (WGS) entry which is preliminary data.</text>
</comment>
<proteinExistence type="predicted"/>
<dbReference type="GO" id="GO:0016651">
    <property type="term" value="F:oxidoreductase activity, acting on NAD(P)H"/>
    <property type="evidence" value="ECO:0007669"/>
    <property type="project" value="TreeGrafter"/>
</dbReference>
<organism evidence="4 5">
    <name type="scientific">Acuticoccus sediminis</name>
    <dbReference type="NCBI Taxonomy" id="2184697"/>
    <lineage>
        <taxon>Bacteria</taxon>
        <taxon>Pseudomonadati</taxon>
        <taxon>Pseudomonadota</taxon>
        <taxon>Alphaproteobacteria</taxon>
        <taxon>Hyphomicrobiales</taxon>
        <taxon>Amorphaceae</taxon>
        <taxon>Acuticoccus</taxon>
    </lineage>
</organism>
<evidence type="ECO:0000256" key="2">
    <source>
        <dbReference type="ARBA" id="ARBA00023002"/>
    </source>
</evidence>
<evidence type="ECO:0000313" key="4">
    <source>
        <dbReference type="EMBL" id="RAH98446.1"/>
    </source>
</evidence>
<dbReference type="NCBIfam" id="TIGR02824">
    <property type="entry name" value="quinone_pig3"/>
    <property type="match status" value="1"/>
</dbReference>
<dbReference type="InterPro" id="IPR011032">
    <property type="entry name" value="GroES-like_sf"/>
</dbReference>
<dbReference type="InterPro" id="IPR013154">
    <property type="entry name" value="ADH-like_N"/>
</dbReference>
<dbReference type="CDD" id="cd05276">
    <property type="entry name" value="p53_inducible_oxidoreductase"/>
    <property type="match status" value="1"/>
</dbReference>
<dbReference type="Gene3D" id="3.90.180.10">
    <property type="entry name" value="Medium-chain alcohol dehydrogenases, catalytic domain"/>
    <property type="match status" value="1"/>
</dbReference>
<gene>
    <name evidence="4" type="ORF">DLJ53_25995</name>
</gene>
<dbReference type="Pfam" id="PF00107">
    <property type="entry name" value="ADH_zinc_N"/>
    <property type="match status" value="1"/>
</dbReference>